<feature type="signal peptide" evidence="1">
    <location>
        <begin position="1"/>
        <end position="24"/>
    </location>
</feature>
<name>I4B0T7_TURPD</name>
<dbReference type="Proteomes" id="UP000006048">
    <property type="component" value="Chromosome"/>
</dbReference>
<gene>
    <name evidence="2" type="ordered locus">Turpa_0234</name>
</gene>
<dbReference type="KEGG" id="tpx:Turpa_0234"/>
<dbReference type="HOGENOM" id="CLU_1348445_0_0_12"/>
<accession>I4B0T7</accession>
<keyword evidence="3" id="KW-1185">Reference proteome</keyword>
<proteinExistence type="predicted"/>
<sequence>MKKLKLIAIMAVLLGAAAPAFSIAQLGVQGNYTSLTFDSSTSSGSVSNKYSGVGFGAFARFTAGIPLLITFGAGPFMDYGTIKGGPATAPESTHLRVGGELVVYADVVGNIIGVVPYGRFGYGYEGNSTKTTIGTVTTDYLYYGSTGHTLFGLTLKVLPLIYVFAEGGIQWSSLTVPSEIKALGVSDVSTTGWRASIGAMLWI</sequence>
<evidence type="ECO:0000256" key="1">
    <source>
        <dbReference type="SAM" id="SignalP"/>
    </source>
</evidence>
<dbReference type="RefSeq" id="WP_014801415.1">
    <property type="nucleotide sequence ID" value="NC_018020.1"/>
</dbReference>
<evidence type="ECO:0000313" key="3">
    <source>
        <dbReference type="Proteomes" id="UP000006048"/>
    </source>
</evidence>
<organism evidence="2 3">
    <name type="scientific">Turneriella parva (strain ATCC BAA-1111 / DSM 21527 / NCTC 11395 / H)</name>
    <name type="common">Leptospira parva</name>
    <dbReference type="NCBI Taxonomy" id="869212"/>
    <lineage>
        <taxon>Bacteria</taxon>
        <taxon>Pseudomonadati</taxon>
        <taxon>Spirochaetota</taxon>
        <taxon>Spirochaetia</taxon>
        <taxon>Leptospirales</taxon>
        <taxon>Leptospiraceae</taxon>
        <taxon>Turneriella</taxon>
    </lineage>
</organism>
<evidence type="ECO:0000313" key="2">
    <source>
        <dbReference type="EMBL" id="AFM10894.1"/>
    </source>
</evidence>
<reference evidence="2 3" key="1">
    <citation type="submission" date="2012-06" db="EMBL/GenBank/DDBJ databases">
        <title>The complete chromosome of genome of Turneriella parva DSM 21527.</title>
        <authorList>
            <consortium name="US DOE Joint Genome Institute (JGI-PGF)"/>
            <person name="Lucas S."/>
            <person name="Han J."/>
            <person name="Lapidus A."/>
            <person name="Bruce D."/>
            <person name="Goodwin L."/>
            <person name="Pitluck S."/>
            <person name="Peters L."/>
            <person name="Kyrpides N."/>
            <person name="Mavromatis K."/>
            <person name="Ivanova N."/>
            <person name="Mikhailova N."/>
            <person name="Chertkov O."/>
            <person name="Detter J.C."/>
            <person name="Tapia R."/>
            <person name="Han C."/>
            <person name="Land M."/>
            <person name="Hauser L."/>
            <person name="Markowitz V."/>
            <person name="Cheng J.-F."/>
            <person name="Hugenholtz P."/>
            <person name="Woyke T."/>
            <person name="Wu D."/>
            <person name="Gronow S."/>
            <person name="Wellnitz S."/>
            <person name="Brambilla E."/>
            <person name="Klenk H.-P."/>
            <person name="Eisen J.A."/>
        </authorList>
    </citation>
    <scope>NUCLEOTIDE SEQUENCE [LARGE SCALE GENOMIC DNA]</scope>
    <source>
        <strain evidence="3">ATCC BAA-1111 / DSM 21527 / NCTC 11395 / H</strain>
    </source>
</reference>
<keyword evidence="1" id="KW-0732">Signal</keyword>
<evidence type="ECO:0008006" key="4">
    <source>
        <dbReference type="Google" id="ProtNLM"/>
    </source>
</evidence>
<feature type="chain" id="PRO_5003685719" description="Outer membrane protein beta-barrel domain-containing protein" evidence="1">
    <location>
        <begin position="25"/>
        <end position="203"/>
    </location>
</feature>
<dbReference type="AlphaFoldDB" id="I4B0T7"/>
<dbReference type="EMBL" id="CP002959">
    <property type="protein sequence ID" value="AFM10894.1"/>
    <property type="molecule type" value="Genomic_DNA"/>
</dbReference>
<dbReference type="STRING" id="869212.Turpa_0234"/>
<protein>
    <recommendedName>
        <fullName evidence="4">Outer membrane protein beta-barrel domain-containing protein</fullName>
    </recommendedName>
</protein>